<organism evidence="4 5">
    <name type="scientific">Candidatus Nephthysia bennettiae</name>
    <dbReference type="NCBI Taxonomy" id="3127016"/>
    <lineage>
        <taxon>Bacteria</taxon>
        <taxon>Bacillati</taxon>
        <taxon>Candidatus Dormiibacterota</taxon>
        <taxon>Candidatus Dormibacteria</taxon>
        <taxon>Candidatus Dormibacterales</taxon>
        <taxon>Candidatus Dormibacteraceae</taxon>
        <taxon>Candidatus Nephthysia</taxon>
    </lineage>
</organism>
<dbReference type="InterPro" id="IPR001296">
    <property type="entry name" value="Glyco_trans_1"/>
</dbReference>
<dbReference type="AlphaFoldDB" id="A0A934N9U9"/>
<evidence type="ECO:0000259" key="2">
    <source>
        <dbReference type="Pfam" id="PF00534"/>
    </source>
</evidence>
<feature type="domain" description="Glycosyl transferase family 1" evidence="2">
    <location>
        <begin position="247"/>
        <end position="404"/>
    </location>
</feature>
<evidence type="ECO:0000313" key="4">
    <source>
        <dbReference type="EMBL" id="MBJ7599388.1"/>
    </source>
</evidence>
<feature type="region of interest" description="Disordered" evidence="1">
    <location>
        <begin position="1"/>
        <end position="21"/>
    </location>
</feature>
<sequence>MPSRRESLPGMAQLGTTTPPWNPAQALIEDEEDLRQPAFVVGGCRLAGGRRVRVTYVVPSLEIGGAERQLVKLVNNLDRTAFEAAIVCLGADPALRQEVAAHVRVRCLGLRSVGRLRRLRRLVRGVLLGPIVVLDLALHRPQVVHAYLPAGFVMGGLVARLARIPAVMASRMSLSRIADYPHRSLRLLANPANRVIDFQVCDSEAARSVVVGTERVEGDRTAVIHSGSQLPDLSGQPPPPPSAWRLEAGEPAAVILANLTWQKNHEVLLRATAKVVAGCPSFRLVLIGEGAERSRIEGLVDELGLGESVLLAGSVTEGSRLLRNFRFSVLSSRQESFPNAVVESMAAGVPVVATSVGGIPELVRHGIDGLLVPPGEPDALAEAMLRLVWDPELATRMGEAARERVRQSFSIEKMVREFEDLYLYLVRSRAGRR</sequence>
<evidence type="ECO:0000313" key="5">
    <source>
        <dbReference type="Proteomes" id="UP000612893"/>
    </source>
</evidence>
<evidence type="ECO:0000256" key="1">
    <source>
        <dbReference type="SAM" id="MobiDB-lite"/>
    </source>
</evidence>
<reference evidence="4" key="1">
    <citation type="submission" date="2020-10" db="EMBL/GenBank/DDBJ databases">
        <title>Ca. Dormibacterota MAGs.</title>
        <authorList>
            <person name="Montgomery K."/>
        </authorList>
    </citation>
    <scope>NUCLEOTIDE SEQUENCE [LARGE SCALE GENOMIC DNA]</scope>
    <source>
        <strain evidence="4">SC8812_S17_10</strain>
    </source>
</reference>
<dbReference type="Pfam" id="PF00534">
    <property type="entry name" value="Glycos_transf_1"/>
    <property type="match status" value="1"/>
</dbReference>
<name>A0A934N9U9_9BACT</name>
<dbReference type="RefSeq" id="WP_338202881.1">
    <property type="nucleotide sequence ID" value="NZ_JAEKNR010000150.1"/>
</dbReference>
<accession>A0A934N9U9</accession>
<proteinExistence type="predicted"/>
<dbReference type="Gene3D" id="3.40.50.2000">
    <property type="entry name" value="Glycogen Phosphorylase B"/>
    <property type="match status" value="2"/>
</dbReference>
<dbReference type="PANTHER" id="PTHR12526">
    <property type="entry name" value="GLYCOSYLTRANSFERASE"/>
    <property type="match status" value="1"/>
</dbReference>
<gene>
    <name evidence="4" type="ORF">JF922_15090</name>
</gene>
<dbReference type="Pfam" id="PF13439">
    <property type="entry name" value="Glyco_transf_4"/>
    <property type="match status" value="1"/>
</dbReference>
<evidence type="ECO:0000259" key="3">
    <source>
        <dbReference type="Pfam" id="PF13439"/>
    </source>
</evidence>
<dbReference type="SUPFAM" id="SSF53756">
    <property type="entry name" value="UDP-Glycosyltransferase/glycogen phosphorylase"/>
    <property type="match status" value="1"/>
</dbReference>
<dbReference type="InterPro" id="IPR028098">
    <property type="entry name" value="Glyco_trans_4-like_N"/>
</dbReference>
<feature type="domain" description="Glycosyltransferase subfamily 4-like N-terminal" evidence="3">
    <location>
        <begin position="63"/>
        <end position="227"/>
    </location>
</feature>
<dbReference type="Proteomes" id="UP000612893">
    <property type="component" value="Unassembled WGS sequence"/>
</dbReference>
<dbReference type="EMBL" id="JAEKNR010000150">
    <property type="protein sequence ID" value="MBJ7599388.1"/>
    <property type="molecule type" value="Genomic_DNA"/>
</dbReference>
<protein>
    <submittedName>
        <fullName evidence="4">Glycosyltransferase</fullName>
    </submittedName>
</protein>
<dbReference type="PANTHER" id="PTHR12526:SF630">
    <property type="entry name" value="GLYCOSYLTRANSFERASE"/>
    <property type="match status" value="1"/>
</dbReference>
<comment type="caution">
    <text evidence="4">The sequence shown here is derived from an EMBL/GenBank/DDBJ whole genome shotgun (WGS) entry which is preliminary data.</text>
</comment>
<keyword evidence="5" id="KW-1185">Reference proteome</keyword>